<gene>
    <name evidence="4" type="ORF">HY768_07665</name>
</gene>
<evidence type="ECO:0000313" key="4">
    <source>
        <dbReference type="EMBL" id="MBI4727084.1"/>
    </source>
</evidence>
<feature type="chain" id="PRO_5037392550" evidence="2">
    <location>
        <begin position="26"/>
        <end position="189"/>
    </location>
</feature>
<name>A0A933MJX0_UNCT6</name>
<sequence length="189" mass="21042">MENIKGKIVILSVFVLLFMPLNVFASENSNAVSGKLGIYLPHGGEDSYNAIKSGMGFTVCFEHYMNKNTSVMAKAGYLKWGTTEEDEYMSNIPLMAGLKYYLNSGSSVYPYLAADIGLNMWSWMERGEQEYSHQDLGFGLGAGMEIPLSNNNMNLDLSGKYSIISWPSEWCGESFKNIEIGFGIKYALK</sequence>
<dbReference type="Proteomes" id="UP000736328">
    <property type="component" value="Unassembled WGS sequence"/>
</dbReference>
<dbReference type="InterPro" id="IPR011250">
    <property type="entry name" value="OMP/PagP_B-barrel"/>
</dbReference>
<evidence type="ECO:0000259" key="3">
    <source>
        <dbReference type="Pfam" id="PF13505"/>
    </source>
</evidence>
<dbReference type="EMBL" id="JACQXR010000100">
    <property type="protein sequence ID" value="MBI4727084.1"/>
    <property type="molecule type" value="Genomic_DNA"/>
</dbReference>
<evidence type="ECO:0000256" key="2">
    <source>
        <dbReference type="SAM" id="SignalP"/>
    </source>
</evidence>
<organism evidence="4 5">
    <name type="scientific">candidate division TA06 bacterium</name>
    <dbReference type="NCBI Taxonomy" id="2250710"/>
    <lineage>
        <taxon>Bacteria</taxon>
        <taxon>Bacteria division TA06</taxon>
    </lineage>
</organism>
<comment type="caution">
    <text evidence="4">The sequence shown here is derived from an EMBL/GenBank/DDBJ whole genome shotgun (WGS) entry which is preliminary data.</text>
</comment>
<evidence type="ECO:0000256" key="1">
    <source>
        <dbReference type="ARBA" id="ARBA00022729"/>
    </source>
</evidence>
<dbReference type="SUPFAM" id="SSF56925">
    <property type="entry name" value="OMPA-like"/>
    <property type="match status" value="1"/>
</dbReference>
<dbReference type="InterPro" id="IPR027385">
    <property type="entry name" value="Beta-barrel_OMP"/>
</dbReference>
<feature type="signal peptide" evidence="2">
    <location>
        <begin position="1"/>
        <end position="25"/>
    </location>
</feature>
<reference evidence="4" key="1">
    <citation type="submission" date="2020-07" db="EMBL/GenBank/DDBJ databases">
        <title>Huge and variable diversity of episymbiotic CPR bacteria and DPANN archaea in groundwater ecosystems.</title>
        <authorList>
            <person name="He C.Y."/>
            <person name="Keren R."/>
            <person name="Whittaker M."/>
            <person name="Farag I.F."/>
            <person name="Doudna J."/>
            <person name="Cate J.H.D."/>
            <person name="Banfield J.F."/>
        </authorList>
    </citation>
    <scope>NUCLEOTIDE SEQUENCE</scope>
    <source>
        <strain evidence="4">NC_groundwater_1520_Pr4_B-0.1um_53_5</strain>
    </source>
</reference>
<dbReference type="Gene3D" id="2.40.160.20">
    <property type="match status" value="1"/>
</dbReference>
<keyword evidence="1 2" id="KW-0732">Signal</keyword>
<dbReference type="Pfam" id="PF13505">
    <property type="entry name" value="OMP_b-brl"/>
    <property type="match status" value="1"/>
</dbReference>
<proteinExistence type="predicted"/>
<feature type="domain" description="Outer membrane protein beta-barrel" evidence="3">
    <location>
        <begin position="13"/>
        <end position="186"/>
    </location>
</feature>
<evidence type="ECO:0000313" key="5">
    <source>
        <dbReference type="Proteomes" id="UP000736328"/>
    </source>
</evidence>
<accession>A0A933MJX0</accession>
<dbReference type="AlphaFoldDB" id="A0A933MJX0"/>
<protein>
    <submittedName>
        <fullName evidence="4">Porin family protein</fullName>
    </submittedName>
</protein>